<dbReference type="Gene3D" id="3.90.76.10">
    <property type="entry name" value="Dipeptide-binding Protein, Domain 1"/>
    <property type="match status" value="1"/>
</dbReference>
<reference evidence="6 7" key="1">
    <citation type="submission" date="2020-03" db="EMBL/GenBank/DDBJ databases">
        <title>Genomic Encyclopedia of Type Strains, Phase IV (KMG-IV): sequencing the most valuable type-strain genomes for metagenomic binning, comparative biology and taxonomic classification.</title>
        <authorList>
            <person name="Goeker M."/>
        </authorList>
    </citation>
    <scope>NUCLEOTIDE SEQUENCE [LARGE SCALE GENOMIC DNA]</scope>
    <source>
        <strain evidence="6 7">DSM 103870</strain>
    </source>
</reference>
<evidence type="ECO:0000313" key="7">
    <source>
        <dbReference type="Proteomes" id="UP001429580"/>
    </source>
</evidence>
<evidence type="ECO:0000256" key="2">
    <source>
        <dbReference type="ARBA" id="ARBA00005695"/>
    </source>
</evidence>
<dbReference type="Pfam" id="PF00496">
    <property type="entry name" value="SBP_bac_5"/>
    <property type="match status" value="1"/>
</dbReference>
<dbReference type="SUPFAM" id="SSF53850">
    <property type="entry name" value="Periplasmic binding protein-like II"/>
    <property type="match status" value="1"/>
</dbReference>
<comment type="caution">
    <text evidence="6">The sequence shown here is derived from an EMBL/GenBank/DDBJ whole genome shotgun (WGS) entry which is preliminary data.</text>
</comment>
<evidence type="ECO:0000259" key="5">
    <source>
        <dbReference type="Pfam" id="PF00496"/>
    </source>
</evidence>
<name>A0ABX0V4E0_9HYPH</name>
<dbReference type="InterPro" id="IPR030678">
    <property type="entry name" value="Peptide/Ni-bd"/>
</dbReference>
<organism evidence="6 7">
    <name type="scientific">Pseudochelatococcus lubricantis</name>
    <dbReference type="NCBI Taxonomy" id="1538102"/>
    <lineage>
        <taxon>Bacteria</taxon>
        <taxon>Pseudomonadati</taxon>
        <taxon>Pseudomonadota</taxon>
        <taxon>Alphaproteobacteria</taxon>
        <taxon>Hyphomicrobiales</taxon>
        <taxon>Chelatococcaceae</taxon>
        <taxon>Pseudochelatococcus</taxon>
    </lineage>
</organism>
<protein>
    <submittedName>
        <fullName evidence="6">Peptide/nickel transport system substrate-binding protein</fullName>
    </submittedName>
</protein>
<dbReference type="PANTHER" id="PTHR30290">
    <property type="entry name" value="PERIPLASMIC BINDING COMPONENT OF ABC TRANSPORTER"/>
    <property type="match status" value="1"/>
</dbReference>
<accession>A0ABX0V4E0</accession>
<dbReference type="PANTHER" id="PTHR30290:SF38">
    <property type="entry name" value="D,D-DIPEPTIDE-BINDING PERIPLASMIC PROTEIN DDPA-RELATED"/>
    <property type="match status" value="1"/>
</dbReference>
<sequence>MKFKVFAATALMAALSAPALAQELKVGSQNMPPFLDPGRDHSNVGQQFYVNTFDVLIDRDAAKADADFRPGLATEWKRIDPTTMELKLRQGVTFHNGDPLTADDVVFSLNRLFQPTFAPYAVRSRDRFGNFKGAEKVDDFTVRIQTHRPEPLWETLLNTQQLMIIPAKYTKALTGDPNVAEDSDFEAFSLAPVGTGPYRISEYVPGERLTWERFDSYWDKKAPLEKVSMIRIPEMASRITALKSGAVDFITNIPPDQIATIESDQNLKVEGAVTPLFHLIIYNTQHELMKNPKFRQALNLAVDRETLNEALWLGKGVVPTSHTFPQFGELYMPEPVIFKYDVDEAKKLLAESGYNGEEIRLDTSATYYTNGFLAMQAVSEMWNGIGVKTRINVDDKWTGGDPTMNVRNWSNPMYFADPFGGFGVMWAPGGPAESEGRIKTDAAFAETFDKFRFSEKVEDRKAAYAALMERTRQDPPFLVLYQPYESWAMRKNVNWRPLPGHIAYVLDFRNGAIGID</sequence>
<dbReference type="Proteomes" id="UP001429580">
    <property type="component" value="Unassembled WGS sequence"/>
</dbReference>
<comment type="similarity">
    <text evidence="2">Belongs to the bacterial solute-binding protein 5 family.</text>
</comment>
<dbReference type="Gene3D" id="3.40.190.10">
    <property type="entry name" value="Periplasmic binding protein-like II"/>
    <property type="match status" value="1"/>
</dbReference>
<dbReference type="RefSeq" id="WP_166953802.1">
    <property type="nucleotide sequence ID" value="NZ_JAASQI010000006.1"/>
</dbReference>
<feature type="chain" id="PRO_5046206940" evidence="4">
    <location>
        <begin position="22"/>
        <end position="516"/>
    </location>
</feature>
<evidence type="ECO:0000313" key="6">
    <source>
        <dbReference type="EMBL" id="NIJ58944.1"/>
    </source>
</evidence>
<evidence type="ECO:0000256" key="4">
    <source>
        <dbReference type="SAM" id="SignalP"/>
    </source>
</evidence>
<gene>
    <name evidence="6" type="ORF">FHS82_002799</name>
</gene>
<dbReference type="PIRSF" id="PIRSF002741">
    <property type="entry name" value="MppA"/>
    <property type="match status" value="1"/>
</dbReference>
<proteinExistence type="inferred from homology"/>
<feature type="domain" description="Solute-binding protein family 5" evidence="5">
    <location>
        <begin position="68"/>
        <end position="418"/>
    </location>
</feature>
<dbReference type="InterPro" id="IPR000914">
    <property type="entry name" value="SBP_5_dom"/>
</dbReference>
<keyword evidence="7" id="KW-1185">Reference proteome</keyword>
<keyword evidence="3 4" id="KW-0732">Signal</keyword>
<comment type="subcellular location">
    <subcellularLocation>
        <location evidence="1">Periplasm</location>
    </subcellularLocation>
</comment>
<dbReference type="EMBL" id="JAASQI010000006">
    <property type="protein sequence ID" value="NIJ58944.1"/>
    <property type="molecule type" value="Genomic_DNA"/>
</dbReference>
<feature type="signal peptide" evidence="4">
    <location>
        <begin position="1"/>
        <end position="21"/>
    </location>
</feature>
<dbReference type="Gene3D" id="3.10.105.10">
    <property type="entry name" value="Dipeptide-binding Protein, Domain 3"/>
    <property type="match status" value="1"/>
</dbReference>
<dbReference type="InterPro" id="IPR039424">
    <property type="entry name" value="SBP_5"/>
</dbReference>
<evidence type="ECO:0000256" key="3">
    <source>
        <dbReference type="ARBA" id="ARBA00022729"/>
    </source>
</evidence>
<evidence type="ECO:0000256" key="1">
    <source>
        <dbReference type="ARBA" id="ARBA00004418"/>
    </source>
</evidence>